<dbReference type="AlphaFoldDB" id="B6T2D3"/>
<accession>B6T2D3</accession>
<reference evidence="1" key="1">
    <citation type="journal article" date="2009" name="Plant Mol. Biol.">
        <title>Insights into corn genes derived from large-scale cDNA sequencing.</title>
        <authorList>
            <person name="Alexandrov N.N."/>
            <person name="Brover V.V."/>
            <person name="Freidin S."/>
            <person name="Troukhan M.E."/>
            <person name="Tatarinova T.V."/>
            <person name="Zhang H."/>
            <person name="Swaller T.J."/>
            <person name="Lu Y.P."/>
            <person name="Bouck J."/>
            <person name="Flavell R.B."/>
            <person name="Feldmann K.A."/>
        </authorList>
    </citation>
    <scope>NUCLEOTIDE SEQUENCE</scope>
</reference>
<proteinExistence type="evidence at transcript level"/>
<sequence length="55" mass="6104">MNRYFRIQNYGYGARPGRRLSQAKVEGSRSCTQGSFGAIAQGGTDLKIKRLRGPQ</sequence>
<organism evidence="1">
    <name type="scientific">Zea mays</name>
    <name type="common">Maize</name>
    <dbReference type="NCBI Taxonomy" id="4577"/>
    <lineage>
        <taxon>Eukaryota</taxon>
        <taxon>Viridiplantae</taxon>
        <taxon>Streptophyta</taxon>
        <taxon>Embryophyta</taxon>
        <taxon>Tracheophyta</taxon>
        <taxon>Spermatophyta</taxon>
        <taxon>Magnoliopsida</taxon>
        <taxon>Liliopsida</taxon>
        <taxon>Poales</taxon>
        <taxon>Poaceae</taxon>
        <taxon>PACMAD clade</taxon>
        <taxon>Panicoideae</taxon>
        <taxon>Andropogonodae</taxon>
        <taxon>Andropogoneae</taxon>
        <taxon>Tripsacinae</taxon>
        <taxon>Zea</taxon>
    </lineage>
</organism>
<evidence type="ECO:0000313" key="1">
    <source>
        <dbReference type="EMBL" id="ACG31266.1"/>
    </source>
</evidence>
<name>B6T2D3_MAIZE</name>
<protein>
    <submittedName>
        <fullName evidence="1">Uncharacterized protein</fullName>
    </submittedName>
</protein>
<dbReference type="EMBL" id="EU959148">
    <property type="protein sequence ID" value="ACG31266.1"/>
    <property type="molecule type" value="mRNA"/>
</dbReference>